<evidence type="ECO:0000259" key="1">
    <source>
        <dbReference type="PROSITE" id="PS50943"/>
    </source>
</evidence>
<accession>A0ABR6HTD3</accession>
<evidence type="ECO:0000313" key="3">
    <source>
        <dbReference type="Proteomes" id="UP000576152"/>
    </source>
</evidence>
<feature type="domain" description="HTH cro/C1-type" evidence="1">
    <location>
        <begin position="16"/>
        <end position="70"/>
    </location>
</feature>
<evidence type="ECO:0000313" key="2">
    <source>
        <dbReference type="EMBL" id="MBB3713823.1"/>
    </source>
</evidence>
<dbReference type="Proteomes" id="UP000576152">
    <property type="component" value="Unassembled WGS sequence"/>
</dbReference>
<dbReference type="InterPro" id="IPR001387">
    <property type="entry name" value="Cro/C1-type_HTH"/>
</dbReference>
<reference evidence="2 3" key="1">
    <citation type="submission" date="2020-08" db="EMBL/GenBank/DDBJ databases">
        <title>Genomic Encyclopedia of Type Strains, Phase III (KMG-III): the genomes of soil and plant-associated and newly described type strains.</title>
        <authorList>
            <person name="Whitman W."/>
        </authorList>
    </citation>
    <scope>NUCLEOTIDE SEQUENCE [LARGE SCALE GENOMIC DNA]</scope>
    <source>
        <strain evidence="2 3">CECT 8572</strain>
    </source>
</reference>
<keyword evidence="3" id="KW-1185">Reference proteome</keyword>
<dbReference type="Pfam" id="PF13560">
    <property type="entry name" value="HTH_31"/>
    <property type="match status" value="1"/>
</dbReference>
<dbReference type="Gene3D" id="1.10.260.40">
    <property type="entry name" value="lambda repressor-like DNA-binding domains"/>
    <property type="match status" value="1"/>
</dbReference>
<dbReference type="EMBL" id="JACIBX010000021">
    <property type="protein sequence ID" value="MBB3713823.1"/>
    <property type="molecule type" value="Genomic_DNA"/>
</dbReference>
<name>A0ABR6HTD3_9RHOB</name>
<dbReference type="SUPFAM" id="SSF47413">
    <property type="entry name" value="lambda repressor-like DNA-binding domains"/>
    <property type="match status" value="1"/>
</dbReference>
<organism evidence="2 3">
    <name type="scientific">Limimaricola variabilis</name>
    <dbReference type="NCBI Taxonomy" id="1492771"/>
    <lineage>
        <taxon>Bacteria</taxon>
        <taxon>Pseudomonadati</taxon>
        <taxon>Pseudomonadota</taxon>
        <taxon>Alphaproteobacteria</taxon>
        <taxon>Rhodobacterales</taxon>
        <taxon>Paracoccaceae</taxon>
        <taxon>Limimaricola</taxon>
    </lineage>
</organism>
<protein>
    <submittedName>
        <fullName evidence="2">HTH-type transcriptional regulator/antitoxin HipB</fullName>
    </submittedName>
</protein>
<sequence length="88" mass="9698">MDVTVFRDVKALSQQLRHARKAKGWSQGDLAQRAGTDPRQISRIETAAHEPKLSLLLAVLAALELDLGLVPRRGASSQTARPRPEDIF</sequence>
<gene>
    <name evidence="2" type="ORF">FHS00_003430</name>
</gene>
<dbReference type="SMART" id="SM00530">
    <property type="entry name" value="HTH_XRE"/>
    <property type="match status" value="1"/>
</dbReference>
<dbReference type="RefSeq" id="WP_183475288.1">
    <property type="nucleotide sequence ID" value="NZ_JACIBX010000021.1"/>
</dbReference>
<proteinExistence type="predicted"/>
<dbReference type="InterPro" id="IPR010982">
    <property type="entry name" value="Lambda_DNA-bd_dom_sf"/>
</dbReference>
<dbReference type="PROSITE" id="PS50943">
    <property type="entry name" value="HTH_CROC1"/>
    <property type="match status" value="1"/>
</dbReference>
<dbReference type="CDD" id="cd00093">
    <property type="entry name" value="HTH_XRE"/>
    <property type="match status" value="1"/>
</dbReference>
<comment type="caution">
    <text evidence="2">The sequence shown here is derived from an EMBL/GenBank/DDBJ whole genome shotgun (WGS) entry which is preliminary data.</text>
</comment>